<accession>A0A517T6V5</accession>
<dbReference type="EMBL" id="CP036316">
    <property type="protein sequence ID" value="QDT64090.1"/>
    <property type="molecule type" value="Genomic_DNA"/>
</dbReference>
<dbReference type="KEGG" id="chya:V22_13210"/>
<name>A0A517T6V5_9PLAN</name>
<keyword evidence="3" id="KW-1185">Reference proteome</keyword>
<evidence type="ECO:0000313" key="2">
    <source>
        <dbReference type="EMBL" id="QDT64090.1"/>
    </source>
</evidence>
<dbReference type="Proteomes" id="UP000319976">
    <property type="component" value="Chromosome"/>
</dbReference>
<gene>
    <name evidence="2" type="ORF">V22_13210</name>
</gene>
<protein>
    <submittedName>
        <fullName evidence="2">Uncharacterized protein</fullName>
    </submittedName>
</protein>
<proteinExistence type="predicted"/>
<feature type="region of interest" description="Disordered" evidence="1">
    <location>
        <begin position="1"/>
        <end position="21"/>
    </location>
</feature>
<reference evidence="2 3" key="1">
    <citation type="submission" date="2019-02" db="EMBL/GenBank/DDBJ databases">
        <title>Deep-cultivation of Planctomycetes and their phenomic and genomic characterization uncovers novel biology.</title>
        <authorList>
            <person name="Wiegand S."/>
            <person name="Jogler M."/>
            <person name="Boedeker C."/>
            <person name="Pinto D."/>
            <person name="Vollmers J."/>
            <person name="Rivas-Marin E."/>
            <person name="Kohn T."/>
            <person name="Peeters S.H."/>
            <person name="Heuer A."/>
            <person name="Rast P."/>
            <person name="Oberbeckmann S."/>
            <person name="Bunk B."/>
            <person name="Jeske O."/>
            <person name="Meyerdierks A."/>
            <person name="Storesund J.E."/>
            <person name="Kallscheuer N."/>
            <person name="Luecker S."/>
            <person name="Lage O.M."/>
            <person name="Pohl T."/>
            <person name="Merkel B.J."/>
            <person name="Hornburger P."/>
            <person name="Mueller R.-W."/>
            <person name="Bruemmer F."/>
            <person name="Labrenz M."/>
            <person name="Spormann A.M."/>
            <person name="Op den Camp H."/>
            <person name="Overmann J."/>
            <person name="Amann R."/>
            <person name="Jetten M.S.M."/>
            <person name="Mascher T."/>
            <person name="Medema M.H."/>
            <person name="Devos D.P."/>
            <person name="Kaster A.-K."/>
            <person name="Ovreas L."/>
            <person name="Rohde M."/>
            <person name="Galperin M.Y."/>
            <person name="Jogler C."/>
        </authorList>
    </citation>
    <scope>NUCLEOTIDE SEQUENCE [LARGE SCALE GENOMIC DNA]</scope>
    <source>
        <strain evidence="2 3">V22</strain>
    </source>
</reference>
<dbReference type="AlphaFoldDB" id="A0A517T6V5"/>
<sequence length="176" mass="19873">MGSSPGSLRKKSAMENNSDNSVTGAIKSCLRAITPRAKQLAKQCPNMYGTADLLQSAALRLVRHHAFTRINTSKKAMTKMAMEILKLRVRDIREKRSSSEEPLMQPDIVSKHEATASEYAIVEDEIRRIAAGRIEVEQIVRWRLENMTAQEIAERSGKSIHQVHRFLRKLNEADCS</sequence>
<evidence type="ECO:0000256" key="1">
    <source>
        <dbReference type="SAM" id="MobiDB-lite"/>
    </source>
</evidence>
<evidence type="ECO:0000313" key="3">
    <source>
        <dbReference type="Proteomes" id="UP000319976"/>
    </source>
</evidence>
<organism evidence="2 3">
    <name type="scientific">Calycomorphotria hydatis</name>
    <dbReference type="NCBI Taxonomy" id="2528027"/>
    <lineage>
        <taxon>Bacteria</taxon>
        <taxon>Pseudomonadati</taxon>
        <taxon>Planctomycetota</taxon>
        <taxon>Planctomycetia</taxon>
        <taxon>Planctomycetales</taxon>
        <taxon>Planctomycetaceae</taxon>
        <taxon>Calycomorphotria</taxon>
    </lineage>
</organism>